<comment type="caution">
    <text evidence="1">The sequence shown here is derived from an EMBL/GenBank/DDBJ whole genome shotgun (WGS) entry which is preliminary data.</text>
</comment>
<dbReference type="AlphaFoldDB" id="A0A8J3FLX7"/>
<name>A0A8J3FLX7_9ACTN</name>
<evidence type="ECO:0008006" key="3">
    <source>
        <dbReference type="Google" id="ProtNLM"/>
    </source>
</evidence>
<dbReference type="GO" id="GO:0016491">
    <property type="term" value="F:oxidoreductase activity"/>
    <property type="evidence" value="ECO:0007669"/>
    <property type="project" value="TreeGrafter"/>
</dbReference>
<reference evidence="1" key="1">
    <citation type="journal article" date="2014" name="Int. J. Syst. Evol. Microbiol.">
        <title>Complete genome sequence of Corynebacterium casei LMG S-19264T (=DSM 44701T), isolated from a smear-ripened cheese.</title>
        <authorList>
            <consortium name="US DOE Joint Genome Institute (JGI-PGF)"/>
            <person name="Walter F."/>
            <person name="Albersmeier A."/>
            <person name="Kalinowski J."/>
            <person name="Ruckert C."/>
        </authorList>
    </citation>
    <scope>NUCLEOTIDE SEQUENCE</scope>
    <source>
        <strain evidence="1">CGMCC 4.7299</strain>
    </source>
</reference>
<accession>A0A8J3FLX7</accession>
<keyword evidence="2" id="KW-1185">Reference proteome</keyword>
<dbReference type="SUPFAM" id="SSF48371">
    <property type="entry name" value="ARM repeat"/>
    <property type="match status" value="1"/>
</dbReference>
<dbReference type="Pfam" id="PF13646">
    <property type="entry name" value="HEAT_2"/>
    <property type="match status" value="2"/>
</dbReference>
<dbReference type="InterPro" id="IPR011989">
    <property type="entry name" value="ARM-like"/>
</dbReference>
<dbReference type="Proteomes" id="UP000656042">
    <property type="component" value="Unassembled WGS sequence"/>
</dbReference>
<protein>
    <recommendedName>
        <fullName evidence="3">HEAT repeat</fullName>
    </recommendedName>
</protein>
<sequence length="360" mass="37087">MAGAFTAVVLVLAAVVATTGAGIVGARLWRQARRRRQAELAARPRRHLLAFAADHEAQGADALVAIAEPAWRAAEPGALGLLGKLRGDAHRALAAVFVRRGAAARAMAALHARGRVRRARAAQILGDLEHHAAVPDLCGLLTDRHREVRIVAVRALGRIGEPTAAWRLIAALDHADGLPSLLATHALAQLGPEAEITLSAALDHPAARVRAVCLDALGLLGAAGSAHRVARVLRDDPVPEVRVTAAASLGRLGTPAAVDPLVRATDAAEPVALRASAARALGEVGAGAAVPALAVMLGDAQYRVAHEAAHALRRLGPAGQRALRAAREEPADAHATGSTAAMHAREALALAEIATTAARR</sequence>
<reference evidence="1" key="2">
    <citation type="submission" date="2020-09" db="EMBL/GenBank/DDBJ databases">
        <authorList>
            <person name="Sun Q."/>
            <person name="Zhou Y."/>
        </authorList>
    </citation>
    <scope>NUCLEOTIDE SEQUENCE</scope>
    <source>
        <strain evidence="1">CGMCC 4.7299</strain>
    </source>
</reference>
<evidence type="ECO:0000313" key="1">
    <source>
        <dbReference type="EMBL" id="GGK72316.1"/>
    </source>
</evidence>
<dbReference type="InterPro" id="IPR004155">
    <property type="entry name" value="PBS_lyase_HEAT"/>
</dbReference>
<dbReference type="Gene3D" id="1.25.10.10">
    <property type="entry name" value="Leucine-rich Repeat Variant"/>
    <property type="match status" value="2"/>
</dbReference>
<dbReference type="Pfam" id="PF03130">
    <property type="entry name" value="HEAT_PBS"/>
    <property type="match status" value="1"/>
</dbReference>
<evidence type="ECO:0000313" key="2">
    <source>
        <dbReference type="Proteomes" id="UP000656042"/>
    </source>
</evidence>
<proteinExistence type="predicted"/>
<gene>
    <name evidence="1" type="ORF">GCM10012284_02630</name>
</gene>
<dbReference type="RefSeq" id="WP_189077148.1">
    <property type="nucleotide sequence ID" value="NZ_BMMX01000001.1"/>
</dbReference>
<dbReference type="InterPro" id="IPR016024">
    <property type="entry name" value="ARM-type_fold"/>
</dbReference>
<organism evidence="1 2">
    <name type="scientific">Mangrovihabitans endophyticus</name>
    <dbReference type="NCBI Taxonomy" id="1751298"/>
    <lineage>
        <taxon>Bacteria</taxon>
        <taxon>Bacillati</taxon>
        <taxon>Actinomycetota</taxon>
        <taxon>Actinomycetes</taxon>
        <taxon>Micromonosporales</taxon>
        <taxon>Micromonosporaceae</taxon>
        <taxon>Mangrovihabitans</taxon>
    </lineage>
</organism>
<dbReference type="PANTHER" id="PTHR12697">
    <property type="entry name" value="PBS LYASE HEAT-LIKE PROTEIN"/>
    <property type="match status" value="1"/>
</dbReference>
<dbReference type="PANTHER" id="PTHR12697:SF5">
    <property type="entry name" value="DEOXYHYPUSINE HYDROXYLASE"/>
    <property type="match status" value="1"/>
</dbReference>
<dbReference type="EMBL" id="BMMX01000001">
    <property type="protein sequence ID" value="GGK72316.1"/>
    <property type="molecule type" value="Genomic_DNA"/>
</dbReference>
<dbReference type="SMART" id="SM00567">
    <property type="entry name" value="EZ_HEAT"/>
    <property type="match status" value="6"/>
</dbReference>